<dbReference type="PANTHER" id="PTHR34153">
    <property type="entry name" value="SI:CH211-262H13.3-RELATED-RELATED"/>
    <property type="match status" value="1"/>
</dbReference>
<gene>
    <name evidence="1" type="ORF">PHAECO_LOCUS7142</name>
</gene>
<dbReference type="PANTHER" id="PTHR34153:SF2">
    <property type="entry name" value="SI:CH211-262H13.3-RELATED"/>
    <property type="match status" value="1"/>
</dbReference>
<evidence type="ECO:0008006" key="3">
    <source>
        <dbReference type="Google" id="ProtNLM"/>
    </source>
</evidence>
<accession>A0A9N9SIV2</accession>
<protein>
    <recommendedName>
        <fullName evidence="3">DUF4806 domain-containing protein</fullName>
    </recommendedName>
</protein>
<dbReference type="OrthoDB" id="6784356at2759"/>
<dbReference type="EMBL" id="OU896709">
    <property type="protein sequence ID" value="CAG9820015.1"/>
    <property type="molecule type" value="Genomic_DNA"/>
</dbReference>
<keyword evidence="2" id="KW-1185">Reference proteome</keyword>
<reference evidence="1" key="1">
    <citation type="submission" date="2022-01" db="EMBL/GenBank/DDBJ databases">
        <authorList>
            <person name="King R."/>
        </authorList>
    </citation>
    <scope>NUCLEOTIDE SEQUENCE</scope>
</reference>
<proteinExistence type="predicted"/>
<name>A0A9N9SIV2_PHACE</name>
<dbReference type="Proteomes" id="UP001153737">
    <property type="component" value="Chromosome 3"/>
</dbReference>
<evidence type="ECO:0000313" key="1">
    <source>
        <dbReference type="EMBL" id="CAG9820015.1"/>
    </source>
</evidence>
<sequence>MEAENRTWTIVKFLQDHSVAAVPTTWINNDMCFWPPFTPQKVSVAIKSQDFNTCWPSYKVDMFRNATYDNYETVRGKAKIAEDTSDLNSEADEISNVRPARRTRKKIISSSDEDSDTTIIPSAPKMINTKKNRIENISSRQQDDLDSNFSNSLTGSKRWNNSEIFGDNSSNIPPYLSSMPSSVENTSGRNTGCTYAVPFMVKELSMTGGNSLYEFVRRCMGRLFTNNLAHNFSWLGRREKKPFHDLRVANLIMKAIIKAKNVDTKEAERALAMWLRRARDRIKSKAT</sequence>
<reference evidence="1" key="2">
    <citation type="submission" date="2022-10" db="EMBL/GenBank/DDBJ databases">
        <authorList>
            <consortium name="ENA_rothamsted_submissions"/>
            <consortium name="culmorum"/>
            <person name="King R."/>
        </authorList>
    </citation>
    <scope>NUCLEOTIDE SEQUENCE</scope>
</reference>
<organism evidence="1 2">
    <name type="scientific">Phaedon cochleariae</name>
    <name type="common">Mustard beetle</name>
    <dbReference type="NCBI Taxonomy" id="80249"/>
    <lineage>
        <taxon>Eukaryota</taxon>
        <taxon>Metazoa</taxon>
        <taxon>Ecdysozoa</taxon>
        <taxon>Arthropoda</taxon>
        <taxon>Hexapoda</taxon>
        <taxon>Insecta</taxon>
        <taxon>Pterygota</taxon>
        <taxon>Neoptera</taxon>
        <taxon>Endopterygota</taxon>
        <taxon>Coleoptera</taxon>
        <taxon>Polyphaga</taxon>
        <taxon>Cucujiformia</taxon>
        <taxon>Chrysomeloidea</taxon>
        <taxon>Chrysomelidae</taxon>
        <taxon>Chrysomelinae</taxon>
        <taxon>Chrysomelini</taxon>
        <taxon>Phaedon</taxon>
    </lineage>
</organism>
<dbReference type="AlphaFoldDB" id="A0A9N9SIV2"/>
<evidence type="ECO:0000313" key="2">
    <source>
        <dbReference type="Proteomes" id="UP001153737"/>
    </source>
</evidence>